<evidence type="ECO:0000313" key="1">
    <source>
        <dbReference type="EMBL" id="KFB39041.1"/>
    </source>
</evidence>
<reference evidence="1 3" key="1">
    <citation type="journal article" date="2014" name="BMC Genomics">
        <title>Genome sequence of Anopheles sinensis provides insight into genetics basis of mosquito competence for malaria parasites.</title>
        <authorList>
            <person name="Zhou D."/>
            <person name="Zhang D."/>
            <person name="Ding G."/>
            <person name="Shi L."/>
            <person name="Hou Q."/>
            <person name="Ye Y."/>
            <person name="Xu Y."/>
            <person name="Zhou H."/>
            <person name="Xiong C."/>
            <person name="Li S."/>
            <person name="Yu J."/>
            <person name="Hong S."/>
            <person name="Yu X."/>
            <person name="Zou P."/>
            <person name="Chen C."/>
            <person name="Chang X."/>
            <person name="Wang W."/>
            <person name="Lv Y."/>
            <person name="Sun Y."/>
            <person name="Ma L."/>
            <person name="Shen B."/>
            <person name="Zhu C."/>
        </authorList>
    </citation>
    <scope>NUCLEOTIDE SEQUENCE [LARGE SCALE GENOMIC DNA]</scope>
</reference>
<dbReference type="Proteomes" id="UP000030765">
    <property type="component" value="Unassembled WGS sequence"/>
</dbReference>
<proteinExistence type="predicted"/>
<reference evidence="2" key="2">
    <citation type="submission" date="2020-05" db="UniProtKB">
        <authorList>
            <consortium name="EnsemblMetazoa"/>
        </authorList>
    </citation>
    <scope>IDENTIFICATION</scope>
</reference>
<sequence length="74" mass="8129">MEYKSSKLPSDRADTLSDYAVCPAFPTDRFPVRVANRTNGSKRRLVSQPTGCLTDRPEAIESIAVIVQTQSATN</sequence>
<dbReference type="AlphaFoldDB" id="A0A084VM47"/>
<name>A0A084VM47_ANOSI</name>
<evidence type="ECO:0000313" key="3">
    <source>
        <dbReference type="Proteomes" id="UP000030765"/>
    </source>
</evidence>
<dbReference type="EMBL" id="ATLV01014577">
    <property type="status" value="NOT_ANNOTATED_CDS"/>
    <property type="molecule type" value="Genomic_DNA"/>
</dbReference>
<keyword evidence="3" id="KW-1185">Reference proteome</keyword>
<organism evidence="1">
    <name type="scientific">Anopheles sinensis</name>
    <name type="common">Mosquito</name>
    <dbReference type="NCBI Taxonomy" id="74873"/>
    <lineage>
        <taxon>Eukaryota</taxon>
        <taxon>Metazoa</taxon>
        <taxon>Ecdysozoa</taxon>
        <taxon>Arthropoda</taxon>
        <taxon>Hexapoda</taxon>
        <taxon>Insecta</taxon>
        <taxon>Pterygota</taxon>
        <taxon>Neoptera</taxon>
        <taxon>Endopterygota</taxon>
        <taxon>Diptera</taxon>
        <taxon>Nematocera</taxon>
        <taxon>Culicoidea</taxon>
        <taxon>Culicidae</taxon>
        <taxon>Anophelinae</taxon>
        <taxon>Anopheles</taxon>
    </lineage>
</organism>
<gene>
    <name evidence="1" type="ORF">ZHAS_00006752</name>
</gene>
<dbReference type="VEuPathDB" id="VectorBase:ASIC006752"/>
<protein>
    <submittedName>
        <fullName evidence="1 2">Uncharacterized protein</fullName>
    </submittedName>
</protein>
<accession>A0A084VM47</accession>
<dbReference type="EMBL" id="KE524975">
    <property type="protein sequence ID" value="KFB39041.1"/>
    <property type="molecule type" value="Genomic_DNA"/>
</dbReference>
<evidence type="ECO:0000313" key="2">
    <source>
        <dbReference type="EnsemblMetazoa" id="ASIC006752-PA"/>
    </source>
</evidence>
<dbReference type="EnsemblMetazoa" id="ASIC006752-RA">
    <property type="protein sequence ID" value="ASIC006752-PA"/>
    <property type="gene ID" value="ASIC006752"/>
</dbReference>